<proteinExistence type="predicted"/>
<evidence type="ECO:0000313" key="1">
    <source>
        <dbReference type="EMBL" id="KAJ8424801.1"/>
    </source>
</evidence>
<protein>
    <submittedName>
        <fullName evidence="1">Uncharacterized protein</fullName>
    </submittedName>
</protein>
<keyword evidence="2" id="KW-1185">Reference proteome</keyword>
<evidence type="ECO:0000313" key="2">
    <source>
        <dbReference type="Proteomes" id="UP001153076"/>
    </source>
</evidence>
<accession>A0A9Q1GSZ3</accession>
<reference evidence="1" key="1">
    <citation type="submission" date="2022-04" db="EMBL/GenBank/DDBJ databases">
        <title>Carnegiea gigantea Genome sequencing and assembly v2.</title>
        <authorList>
            <person name="Copetti D."/>
            <person name="Sanderson M.J."/>
            <person name="Burquez A."/>
            <person name="Wojciechowski M.F."/>
        </authorList>
    </citation>
    <scope>NUCLEOTIDE SEQUENCE</scope>
    <source>
        <strain evidence="1">SGP5-SGP5p</strain>
        <tissue evidence="1">Aerial part</tissue>
    </source>
</reference>
<dbReference type="Proteomes" id="UP001153076">
    <property type="component" value="Unassembled WGS sequence"/>
</dbReference>
<sequence length="154" mass="16325">MRAVTLPFGASLLTQHDNFNGELRSSNKDFGGSRVLFAPSLRLFQGVSAMDLSKVGKKILCSVRLLPATSGRPEVPARAAAAAAVARALASLSPDQRLSLPSSSAELSSMYGSGSQGPIIEELEEEFYEQRMKGEGVVPLLSSLAQQSGKIVIF</sequence>
<dbReference type="AlphaFoldDB" id="A0A9Q1GSZ3"/>
<name>A0A9Q1GSZ3_9CARY</name>
<dbReference type="EMBL" id="JAKOGI010001601">
    <property type="protein sequence ID" value="KAJ8424801.1"/>
    <property type="molecule type" value="Genomic_DNA"/>
</dbReference>
<dbReference type="OrthoDB" id="1742875at2759"/>
<gene>
    <name evidence="1" type="ORF">Cgig2_018693</name>
</gene>
<organism evidence="1 2">
    <name type="scientific">Carnegiea gigantea</name>
    <dbReference type="NCBI Taxonomy" id="171969"/>
    <lineage>
        <taxon>Eukaryota</taxon>
        <taxon>Viridiplantae</taxon>
        <taxon>Streptophyta</taxon>
        <taxon>Embryophyta</taxon>
        <taxon>Tracheophyta</taxon>
        <taxon>Spermatophyta</taxon>
        <taxon>Magnoliopsida</taxon>
        <taxon>eudicotyledons</taxon>
        <taxon>Gunneridae</taxon>
        <taxon>Pentapetalae</taxon>
        <taxon>Caryophyllales</taxon>
        <taxon>Cactineae</taxon>
        <taxon>Cactaceae</taxon>
        <taxon>Cactoideae</taxon>
        <taxon>Echinocereeae</taxon>
        <taxon>Carnegiea</taxon>
    </lineage>
</organism>
<comment type="caution">
    <text evidence="1">The sequence shown here is derived from an EMBL/GenBank/DDBJ whole genome shotgun (WGS) entry which is preliminary data.</text>
</comment>